<dbReference type="PANTHER" id="PTHR21310">
    <property type="entry name" value="AMINOGLYCOSIDE PHOSPHOTRANSFERASE-RELATED-RELATED"/>
    <property type="match status" value="1"/>
</dbReference>
<dbReference type="GO" id="GO:0016740">
    <property type="term" value="F:transferase activity"/>
    <property type="evidence" value="ECO:0007669"/>
    <property type="project" value="UniProtKB-KW"/>
</dbReference>
<dbReference type="EC" id="2.7.1.-" evidence="2"/>
<dbReference type="Gene3D" id="3.90.1200.10">
    <property type="match status" value="1"/>
</dbReference>
<dbReference type="Pfam" id="PF01636">
    <property type="entry name" value="APH"/>
    <property type="match status" value="1"/>
</dbReference>
<reference evidence="2 3" key="1">
    <citation type="submission" date="2024-08" db="EMBL/GenBank/DDBJ databases">
        <title>Halobellus sp. MBLA0158 whole genome sequence.</title>
        <authorList>
            <person name="Hwang C.Y."/>
            <person name="Cho E.-S."/>
            <person name="Seo M.-J."/>
        </authorList>
    </citation>
    <scope>NUCLEOTIDE SEQUENCE [LARGE SCALE GENOMIC DNA]</scope>
    <source>
        <strain evidence="2 3">MBLA0158</strain>
    </source>
</reference>
<dbReference type="SUPFAM" id="SSF53448">
    <property type="entry name" value="Nucleotide-diphospho-sugar transferases"/>
    <property type="match status" value="1"/>
</dbReference>
<dbReference type="InterPro" id="IPR029044">
    <property type="entry name" value="Nucleotide-diphossugar_trans"/>
</dbReference>
<dbReference type="Proteomes" id="UP001570511">
    <property type="component" value="Unassembled WGS sequence"/>
</dbReference>
<dbReference type="RefSeq" id="WP_372388580.1">
    <property type="nucleotide sequence ID" value="NZ_JBGNYA010000001.1"/>
</dbReference>
<evidence type="ECO:0000259" key="1">
    <source>
        <dbReference type="Pfam" id="PF01636"/>
    </source>
</evidence>
<accession>A0ABD5MBY6</accession>
<evidence type="ECO:0000313" key="2">
    <source>
        <dbReference type="EMBL" id="MFA1610797.1"/>
    </source>
</evidence>
<dbReference type="InterPro" id="IPR011009">
    <property type="entry name" value="Kinase-like_dom_sf"/>
</dbReference>
<dbReference type="InterPro" id="IPR051678">
    <property type="entry name" value="AGP_Transferase"/>
</dbReference>
<dbReference type="AlphaFoldDB" id="A0ABD5MBY6"/>
<sequence>MAPQIEKDEVLLVPSAVIVPDELRLDVGSVPSGMITLRGKPMLERIAAAYTDLDVTRVVAADTGRERIEQYVSRSEYDWTVVDVAGTESLADTVEMALSAFPAADLRNTGLYVNFADTLVSPVRTVASGDYVPYRVEDRTYRWTAFEIKNGDIEDITPKYERASSGPRPVFVGQFGISSADALLTALRNADSDYIPRFYAGLRAYLSERTYDLWEPNTWIDVGHLDTYHMAKKQFLNTREFNELHVDSGKNVITKRSNDAETLISEINWYNQVPSALQPYLPRIYDWSTDGEKPFVQMEYIGYLSLSDLQLYGSHGQHLWNRIFYRLMQMLAEFREFTVTDTEKICDALKSMYVDKTRRRLNTLRDDERFEPFFGRDEVVVNGASHPSLGEFLGQLDSIVEEESLLCRGEFTIIHGDLCLPNILYDPRNQIVKLIDPRGAFGSFTVYGDPRYDLAKLRHSFVGHYEHLINGQFDAFRLGDRELSYDVHVTDEQQRREARFDTVLEEEVQDSLSQIELIEALLFLSMVPLHSDSYERQLCMLSQGIEKITPFVR</sequence>
<protein>
    <submittedName>
        <fullName evidence="2">Aminoglycoside phosphotransferase family protein</fullName>
        <ecNumber evidence="2">2.7.1.-</ecNumber>
    </submittedName>
</protein>
<proteinExistence type="predicted"/>
<dbReference type="SUPFAM" id="SSF56112">
    <property type="entry name" value="Protein kinase-like (PK-like)"/>
    <property type="match status" value="1"/>
</dbReference>
<organism evidence="2 3">
    <name type="scientific">Halobellus rubicundus</name>
    <dbReference type="NCBI Taxonomy" id="2996466"/>
    <lineage>
        <taxon>Archaea</taxon>
        <taxon>Methanobacteriati</taxon>
        <taxon>Methanobacteriota</taxon>
        <taxon>Stenosarchaea group</taxon>
        <taxon>Halobacteria</taxon>
        <taxon>Halobacteriales</taxon>
        <taxon>Haloferacaceae</taxon>
        <taxon>Halobellus</taxon>
    </lineage>
</organism>
<gene>
    <name evidence="2" type="ORF">OS889_07250</name>
</gene>
<keyword evidence="2" id="KW-0808">Transferase</keyword>
<dbReference type="InterPro" id="IPR002575">
    <property type="entry name" value="Aminoglycoside_PTrfase"/>
</dbReference>
<keyword evidence="3" id="KW-1185">Reference proteome</keyword>
<name>A0ABD5MBY6_9EURY</name>
<evidence type="ECO:0000313" key="3">
    <source>
        <dbReference type="Proteomes" id="UP001570511"/>
    </source>
</evidence>
<comment type="caution">
    <text evidence="2">The sequence shown here is derived from an EMBL/GenBank/DDBJ whole genome shotgun (WGS) entry which is preliminary data.</text>
</comment>
<dbReference type="EMBL" id="JBGNYA010000001">
    <property type="protein sequence ID" value="MFA1610797.1"/>
    <property type="molecule type" value="Genomic_DNA"/>
</dbReference>
<feature type="domain" description="Aminoglycoside phosphotransferase" evidence="1">
    <location>
        <begin position="256"/>
        <end position="462"/>
    </location>
</feature>
<dbReference type="Gene3D" id="3.90.550.10">
    <property type="entry name" value="Spore Coat Polysaccharide Biosynthesis Protein SpsA, Chain A"/>
    <property type="match status" value="1"/>
</dbReference>